<dbReference type="GO" id="GO:0006893">
    <property type="term" value="P:Golgi to plasma membrane transport"/>
    <property type="evidence" value="ECO:0007669"/>
    <property type="project" value="UniProtKB-UniRule"/>
</dbReference>
<keyword evidence="2 4" id="KW-0813">Transport</keyword>
<keyword evidence="8" id="KW-1185">Reference proteome</keyword>
<dbReference type="AlphaFoldDB" id="A0A4P9ZK90"/>
<dbReference type="InterPro" id="IPR039481">
    <property type="entry name" value="EXOC2/Sec5_N_dom"/>
</dbReference>
<evidence type="ECO:0000256" key="3">
    <source>
        <dbReference type="ARBA" id="ARBA00022483"/>
    </source>
</evidence>
<dbReference type="EMBL" id="ML003647">
    <property type="protein sequence ID" value="RKP33674.1"/>
    <property type="molecule type" value="Genomic_DNA"/>
</dbReference>
<feature type="region of interest" description="Disordered" evidence="5">
    <location>
        <begin position="25"/>
        <end position="64"/>
    </location>
</feature>
<organism evidence="7 8">
    <name type="scientific">Dimargaris cristalligena</name>
    <dbReference type="NCBI Taxonomy" id="215637"/>
    <lineage>
        <taxon>Eukaryota</taxon>
        <taxon>Fungi</taxon>
        <taxon>Fungi incertae sedis</taxon>
        <taxon>Zoopagomycota</taxon>
        <taxon>Kickxellomycotina</taxon>
        <taxon>Dimargaritomycetes</taxon>
        <taxon>Dimargaritales</taxon>
        <taxon>Dimargaritaceae</taxon>
        <taxon>Dimargaris</taxon>
    </lineage>
</organism>
<dbReference type="Proteomes" id="UP000268162">
    <property type="component" value="Unassembled WGS sequence"/>
</dbReference>
<evidence type="ECO:0000313" key="8">
    <source>
        <dbReference type="Proteomes" id="UP000268162"/>
    </source>
</evidence>
<dbReference type="GO" id="GO:0006887">
    <property type="term" value="P:exocytosis"/>
    <property type="evidence" value="ECO:0007669"/>
    <property type="project" value="UniProtKB-KW"/>
</dbReference>
<dbReference type="InterPro" id="IPR029175">
    <property type="entry name" value="EXOC2/Sec5"/>
</dbReference>
<comment type="subunit">
    <text evidence="4">Component of the exocyst complex.</text>
</comment>
<reference evidence="8" key="1">
    <citation type="journal article" date="2018" name="Nat. Microbiol.">
        <title>Leveraging single-cell genomics to expand the fungal tree of life.</title>
        <authorList>
            <person name="Ahrendt S.R."/>
            <person name="Quandt C.A."/>
            <person name="Ciobanu D."/>
            <person name="Clum A."/>
            <person name="Salamov A."/>
            <person name="Andreopoulos B."/>
            <person name="Cheng J.F."/>
            <person name="Woyke T."/>
            <person name="Pelin A."/>
            <person name="Henrissat B."/>
            <person name="Reynolds N.K."/>
            <person name="Benny G.L."/>
            <person name="Smith M.E."/>
            <person name="James T.Y."/>
            <person name="Grigoriev I.V."/>
        </authorList>
    </citation>
    <scope>NUCLEOTIDE SEQUENCE [LARGE SCALE GENOMIC DNA]</scope>
    <source>
        <strain evidence="8">RSA 468</strain>
    </source>
</reference>
<feature type="non-terminal residue" evidence="7">
    <location>
        <position position="581"/>
    </location>
</feature>
<feature type="domain" description="Exocyst complex component EXOC2/Sec5 N-terminal" evidence="6">
    <location>
        <begin position="82"/>
        <end position="561"/>
    </location>
</feature>
<evidence type="ECO:0000313" key="7">
    <source>
        <dbReference type="EMBL" id="RKP33674.1"/>
    </source>
</evidence>
<evidence type="ECO:0000256" key="5">
    <source>
        <dbReference type="SAM" id="MobiDB-lite"/>
    </source>
</evidence>
<comment type="similarity">
    <text evidence="1 4">Belongs to the SEC5 family.</text>
</comment>
<keyword evidence="4" id="KW-0653">Protein transport</keyword>
<protein>
    <recommendedName>
        <fullName evidence="4">Exocyst complex component SEC5</fullName>
    </recommendedName>
</protein>
<feature type="region of interest" description="Disordered" evidence="5">
    <location>
        <begin position="558"/>
        <end position="581"/>
    </location>
</feature>
<gene>
    <name evidence="7" type="ORF">BJ085DRAFT_38110</name>
</gene>
<dbReference type="STRING" id="215637.A0A4P9ZK90"/>
<dbReference type="GO" id="GO:0000145">
    <property type="term" value="C:exocyst"/>
    <property type="evidence" value="ECO:0007669"/>
    <property type="project" value="UniProtKB-UniRule"/>
</dbReference>
<name>A0A4P9ZK90_9FUNG</name>
<dbReference type="PANTHER" id="PTHR13043">
    <property type="entry name" value="EXOCYST COMPLEX COMPONENT SEC5"/>
    <property type="match status" value="1"/>
</dbReference>
<evidence type="ECO:0000256" key="1">
    <source>
        <dbReference type="ARBA" id="ARBA00010578"/>
    </source>
</evidence>
<dbReference type="Pfam" id="PF15469">
    <property type="entry name" value="Sec5"/>
    <property type="match status" value="1"/>
</dbReference>
<proteinExistence type="inferred from homology"/>
<feature type="compositionally biased region" description="Polar residues" evidence="5">
    <location>
        <begin position="50"/>
        <end position="62"/>
    </location>
</feature>
<dbReference type="GO" id="GO:0015031">
    <property type="term" value="P:protein transport"/>
    <property type="evidence" value="ECO:0007669"/>
    <property type="project" value="UniProtKB-KW"/>
</dbReference>
<sequence length="581" mass="66068">MSDDQQILKFYGLDTFQPQQWPVDHRQAEGSPRNRKSLGPETPQLGGDRTSVQTHSAESVHSGSERLHFQIHRMADQIKDWDPLGIKKSVFTSIPHVIEGPDTDPDLLAQEREMKSKLSASNRKFHPRQFLYEVHKETPYPELETGLKNLRYAVNQRSEALKTLVQNNFDRFVAARNKIDVLDNEIRAKDVDSDHTYGTAPLDGTLDSASHYASEVYSPIIHRRARAEKIRNTLTLVERYKFYFNLPSSLGDYIQQEKFEVAVREYKKGKALFRSLIESRQSAARGERSGSEQLREYSLVAAQLNSSPESKSSGNQVFQPEVSPAFKRIIEKVWLEVESTLATLRAALYRHLSQPWRSVESQEKVIGYVLEIDAMGAADPVTYYLQSQLEYTIDQLKSVHVAYIQKLENFELIHQQKTRTSSGKPVDSTGSAMSVAVNALWQKRNQEFLGVLALKETMEYDATFSKDLNYRKWQATVRTIKQLSDILTRSLPDFWKLAKIFMDHRYPATWQGGNPPADQSAQKARCQEMAGQVVQLYILLVSDILRVSDPMYSALPLSETNTDSATSNHLSATTTSPRTSS</sequence>
<evidence type="ECO:0000256" key="4">
    <source>
        <dbReference type="RuleBase" id="RU365069"/>
    </source>
</evidence>
<keyword evidence="3 4" id="KW-0268">Exocytosis</keyword>
<accession>A0A4P9ZK90</accession>
<comment type="function">
    <text evidence="4">Component of the exocyst complex involved in the docking of exocytic vesicles with fusion sites on the plasma membrane.</text>
</comment>
<evidence type="ECO:0000259" key="6">
    <source>
        <dbReference type="Pfam" id="PF15469"/>
    </source>
</evidence>
<dbReference type="PANTHER" id="PTHR13043:SF1">
    <property type="entry name" value="EXOCYST COMPLEX COMPONENT 2"/>
    <property type="match status" value="1"/>
</dbReference>
<evidence type="ECO:0000256" key="2">
    <source>
        <dbReference type="ARBA" id="ARBA00022448"/>
    </source>
</evidence>